<dbReference type="InterPro" id="IPR042113">
    <property type="entry name" value="P_AcTrfase_dom1"/>
</dbReference>
<evidence type="ECO:0000256" key="2">
    <source>
        <dbReference type="ARBA" id="ARBA00004989"/>
    </source>
</evidence>
<evidence type="ECO:0000256" key="7">
    <source>
        <dbReference type="ARBA" id="ARBA00023315"/>
    </source>
</evidence>
<keyword evidence="6 10" id="KW-0808">Transferase</keyword>
<comment type="similarity">
    <text evidence="3">Belongs to the phosphate acetyltransferase and butyryltransferase family.</text>
</comment>
<dbReference type="EC" id="2.3.1.8" evidence="4"/>
<evidence type="ECO:0000256" key="4">
    <source>
        <dbReference type="ARBA" id="ARBA00012707"/>
    </source>
</evidence>
<dbReference type="InterPro" id="IPR050500">
    <property type="entry name" value="Phos_Acetyltrans/Butyryltrans"/>
</dbReference>
<comment type="pathway">
    <text evidence="2">Metabolic intermediate biosynthesis; acetyl-CoA biosynthesis; acetyl-CoA from acetate: step 2/2.</text>
</comment>
<comment type="caution">
    <text evidence="10">The sequence shown here is derived from an EMBL/GenBank/DDBJ whole genome shotgun (WGS) entry which is preliminary data.</text>
</comment>
<evidence type="ECO:0000256" key="3">
    <source>
        <dbReference type="ARBA" id="ARBA00005656"/>
    </source>
</evidence>
<evidence type="ECO:0000256" key="5">
    <source>
        <dbReference type="ARBA" id="ARBA00021528"/>
    </source>
</evidence>
<dbReference type="Proteomes" id="UP000700248">
    <property type="component" value="Unassembled WGS sequence"/>
</dbReference>
<dbReference type="SUPFAM" id="SSF53659">
    <property type="entry name" value="Isocitrate/Isopropylmalate dehydrogenase-like"/>
    <property type="match status" value="1"/>
</dbReference>
<dbReference type="InterPro" id="IPR042112">
    <property type="entry name" value="P_AcTrfase_dom2"/>
</dbReference>
<protein>
    <recommendedName>
        <fullName evidence="5">Phosphate acetyltransferase</fullName>
        <ecNumber evidence="4">2.3.1.8</ecNumber>
    </recommendedName>
    <alternativeName>
        <fullName evidence="8">Phosphotransacetylase</fullName>
    </alternativeName>
</protein>
<dbReference type="GO" id="GO:0008959">
    <property type="term" value="F:phosphate acetyltransferase activity"/>
    <property type="evidence" value="ECO:0007669"/>
    <property type="project" value="UniProtKB-EC"/>
</dbReference>
<evidence type="ECO:0000256" key="6">
    <source>
        <dbReference type="ARBA" id="ARBA00022679"/>
    </source>
</evidence>
<dbReference type="NCBIfam" id="NF007233">
    <property type="entry name" value="PRK09653.1"/>
    <property type="match status" value="1"/>
</dbReference>
<name>A0A9D2VF24_9BURK</name>
<dbReference type="NCBIfam" id="TIGR00651">
    <property type="entry name" value="pta"/>
    <property type="match status" value="1"/>
</dbReference>
<dbReference type="InterPro" id="IPR004614">
    <property type="entry name" value="P_AcTrfase"/>
</dbReference>
<sequence>MQLLNHLIHSAKKNPARIVVCEAEDPRILTAACRAHQHGLAYMTLVGNTAAIHQLATEHYLDIQDLIIEDPATSEKRTELEQALLARRAHKGMTAEKAQHALDDPLCFGTMLTHCGYADGAVAGAIYSTADVVRSALQLIGKAPEASLVSSFFLMFLDKDHHPTRSGVIFTDCGLVIDPNEEELAAIAIAAAENARYLLNVEPRIAMLSFSSGGSAQHPAVTKVIQAAQRVKAALPGVAIDEDVQFDAAIIPEISAKKLKNSQVKGQANVFVFPNLDAGNIGYKIAERLGGATAIGPLLQGLAKPINDLSRGCSTEDVYCVIAITSLQAHMRKNTT</sequence>
<accession>A0A9D2VF24</accession>
<reference evidence="10" key="1">
    <citation type="journal article" date="2021" name="PeerJ">
        <title>Extensive microbial diversity within the chicken gut microbiome revealed by metagenomics and culture.</title>
        <authorList>
            <person name="Gilroy R."/>
            <person name="Ravi A."/>
            <person name="Getino M."/>
            <person name="Pursley I."/>
            <person name="Horton D.L."/>
            <person name="Alikhan N.F."/>
            <person name="Baker D."/>
            <person name="Gharbi K."/>
            <person name="Hall N."/>
            <person name="Watson M."/>
            <person name="Adriaenssens E.M."/>
            <person name="Foster-Nyarko E."/>
            <person name="Jarju S."/>
            <person name="Secka A."/>
            <person name="Antonio M."/>
            <person name="Oren A."/>
            <person name="Chaudhuri R.R."/>
            <person name="La Ragione R."/>
            <person name="Hildebrand F."/>
            <person name="Pallen M.J."/>
        </authorList>
    </citation>
    <scope>NUCLEOTIDE SEQUENCE</scope>
    <source>
        <strain evidence="10">CHK175-13533</strain>
    </source>
</reference>
<evidence type="ECO:0000256" key="1">
    <source>
        <dbReference type="ARBA" id="ARBA00000705"/>
    </source>
</evidence>
<dbReference type="AlphaFoldDB" id="A0A9D2VF24"/>
<dbReference type="PANTHER" id="PTHR43356">
    <property type="entry name" value="PHOSPHATE ACETYLTRANSFERASE"/>
    <property type="match status" value="1"/>
</dbReference>
<comment type="catalytic activity">
    <reaction evidence="1">
        <text>acetyl-CoA + phosphate = acetyl phosphate + CoA</text>
        <dbReference type="Rhea" id="RHEA:19521"/>
        <dbReference type="ChEBI" id="CHEBI:22191"/>
        <dbReference type="ChEBI" id="CHEBI:43474"/>
        <dbReference type="ChEBI" id="CHEBI:57287"/>
        <dbReference type="ChEBI" id="CHEBI:57288"/>
        <dbReference type="EC" id="2.3.1.8"/>
    </reaction>
</comment>
<dbReference type="PIRSF" id="PIRSF000428">
    <property type="entry name" value="P_Ac_trans"/>
    <property type="match status" value="1"/>
</dbReference>
<dbReference type="InterPro" id="IPR012147">
    <property type="entry name" value="P_Ac_Bu_trans"/>
</dbReference>
<organism evidence="10 11">
    <name type="scientific">Paenalcaligenes hominis</name>
    <dbReference type="NCBI Taxonomy" id="643674"/>
    <lineage>
        <taxon>Bacteria</taxon>
        <taxon>Pseudomonadati</taxon>
        <taxon>Pseudomonadota</taxon>
        <taxon>Betaproteobacteria</taxon>
        <taxon>Burkholderiales</taxon>
        <taxon>Alcaligenaceae</taxon>
        <taxon>Paenalcaligenes</taxon>
    </lineage>
</organism>
<dbReference type="Gene3D" id="3.40.50.10950">
    <property type="match status" value="1"/>
</dbReference>
<evidence type="ECO:0000313" key="10">
    <source>
        <dbReference type="EMBL" id="HJH23431.1"/>
    </source>
</evidence>
<dbReference type="EMBL" id="DYTQ01000035">
    <property type="protein sequence ID" value="HJH23431.1"/>
    <property type="molecule type" value="Genomic_DNA"/>
</dbReference>
<evidence type="ECO:0000256" key="8">
    <source>
        <dbReference type="ARBA" id="ARBA00031108"/>
    </source>
</evidence>
<dbReference type="InterPro" id="IPR002505">
    <property type="entry name" value="PTA_PTB"/>
</dbReference>
<reference evidence="10" key="2">
    <citation type="submission" date="2021-09" db="EMBL/GenBank/DDBJ databases">
        <authorList>
            <person name="Gilroy R."/>
        </authorList>
    </citation>
    <scope>NUCLEOTIDE SEQUENCE</scope>
    <source>
        <strain evidence="10">CHK175-13533</strain>
    </source>
</reference>
<dbReference type="Gene3D" id="3.40.50.10750">
    <property type="entry name" value="Isocitrate/Isopropylmalate dehydrogenase-like"/>
    <property type="match status" value="1"/>
</dbReference>
<evidence type="ECO:0000259" key="9">
    <source>
        <dbReference type="Pfam" id="PF01515"/>
    </source>
</evidence>
<proteinExistence type="inferred from homology"/>
<gene>
    <name evidence="10" type="primary">pta</name>
    <name evidence="10" type="ORF">K8U84_02630</name>
</gene>
<dbReference type="Pfam" id="PF01515">
    <property type="entry name" value="PTA_PTB"/>
    <property type="match status" value="1"/>
</dbReference>
<keyword evidence="7 10" id="KW-0012">Acyltransferase</keyword>
<dbReference type="PANTHER" id="PTHR43356:SF3">
    <property type="entry name" value="PHOSPHATE ACETYLTRANSFERASE"/>
    <property type="match status" value="1"/>
</dbReference>
<dbReference type="RefSeq" id="WP_276830128.1">
    <property type="nucleotide sequence ID" value="NZ_DYTQ01000035.1"/>
</dbReference>
<feature type="domain" description="Phosphate acetyl/butaryl transferase" evidence="9">
    <location>
        <begin position="4"/>
        <end position="325"/>
    </location>
</feature>
<evidence type="ECO:0000313" key="11">
    <source>
        <dbReference type="Proteomes" id="UP000700248"/>
    </source>
</evidence>